<keyword evidence="1" id="KW-1133">Transmembrane helix</keyword>
<keyword evidence="1" id="KW-0812">Transmembrane</keyword>
<sequence length="89" mass="9503">MLQILECNGNGEPTMVEGPIHARSWGANPLKERDETIAVLDAWGDLKPRAREWPRPHRGRWVAGALAIAAGAVGTSVAFPGVVMALFGS</sequence>
<protein>
    <submittedName>
        <fullName evidence="2">Uncharacterized protein</fullName>
    </submittedName>
</protein>
<evidence type="ECO:0000256" key="1">
    <source>
        <dbReference type="SAM" id="Phobius"/>
    </source>
</evidence>
<organism evidence="2 3">
    <name type="scientific">Xylophilus rhododendri</name>
    <dbReference type="NCBI Taxonomy" id="2697032"/>
    <lineage>
        <taxon>Bacteria</taxon>
        <taxon>Pseudomonadati</taxon>
        <taxon>Pseudomonadota</taxon>
        <taxon>Betaproteobacteria</taxon>
        <taxon>Burkholderiales</taxon>
        <taxon>Xylophilus</taxon>
    </lineage>
</organism>
<dbReference type="AlphaFoldDB" id="A0A857JBK9"/>
<evidence type="ECO:0000313" key="3">
    <source>
        <dbReference type="Proteomes" id="UP000464787"/>
    </source>
</evidence>
<reference evidence="2 3" key="1">
    <citation type="submission" date="2020-01" db="EMBL/GenBank/DDBJ databases">
        <title>Genome sequencing of strain KACC 21265.</title>
        <authorList>
            <person name="Heo J."/>
            <person name="Kim S.-J."/>
            <person name="Kim J.-S."/>
            <person name="Hong S.-B."/>
            <person name="Kwon S.-W."/>
        </authorList>
    </citation>
    <scope>NUCLEOTIDE SEQUENCE [LARGE SCALE GENOMIC DNA]</scope>
    <source>
        <strain evidence="2 3">KACC 21265</strain>
    </source>
</reference>
<feature type="transmembrane region" description="Helical" evidence="1">
    <location>
        <begin position="61"/>
        <end position="87"/>
    </location>
</feature>
<dbReference type="KEGG" id="xyk:GT347_20195"/>
<dbReference type="Proteomes" id="UP000464787">
    <property type="component" value="Chromosome"/>
</dbReference>
<gene>
    <name evidence="2" type="ORF">GT347_20195</name>
</gene>
<keyword evidence="1" id="KW-0472">Membrane</keyword>
<proteinExistence type="predicted"/>
<name>A0A857JBK9_9BURK</name>
<dbReference type="EMBL" id="CP047650">
    <property type="protein sequence ID" value="QHJ00096.1"/>
    <property type="molecule type" value="Genomic_DNA"/>
</dbReference>
<evidence type="ECO:0000313" key="2">
    <source>
        <dbReference type="EMBL" id="QHJ00096.1"/>
    </source>
</evidence>
<keyword evidence="3" id="KW-1185">Reference proteome</keyword>
<accession>A0A857JBK9</accession>
<dbReference type="RefSeq" id="WP_160553906.1">
    <property type="nucleotide sequence ID" value="NZ_CP047650.1"/>
</dbReference>